<feature type="compositionally biased region" description="Polar residues" evidence="1">
    <location>
        <begin position="746"/>
        <end position="758"/>
    </location>
</feature>
<feature type="compositionally biased region" description="Polar residues" evidence="1">
    <location>
        <begin position="661"/>
        <end position="678"/>
    </location>
</feature>
<feature type="region of interest" description="Disordered" evidence="1">
    <location>
        <begin position="1031"/>
        <end position="1050"/>
    </location>
</feature>
<name>A0A836L8U1_9TRYP</name>
<feature type="compositionally biased region" description="Polar residues" evidence="1">
    <location>
        <begin position="818"/>
        <end position="828"/>
    </location>
</feature>
<sequence length="1107" mass="120229">MYGGSHRLREVPVAASSAEAGCSFYPAQQRPSNSVWTSRGGVALPSAIDPQTAPPPRGIPWDSFHRTGEYNMSEAENDQPWGSAFSSMTTAAPSTTASRDHQRLTPQNLHGAAPRTSTVGPAASTFSASTASGCGAAVHTTPFLMLRNTDQRGQPALTGHGASSPIGDAKRSSSTGVPAPVSYAVNSSELNGGPMECEREANESTTQSVSAVITGAATPSYSVRRSDHESRNVTWQGTSAHQGTRFTPIHSRSSSAAAAAPFVSPIVAGAVDDRPRSHDVSLRLEQQQELPRLRFRSLPHHSSTSMASAARKHQRPRLRPAWWAVRLIEDLVAQVAVQQKSMVSEPIVVSSSGVANALGRRAGTGGRGAPSATTVADLTASFLSSRYGALWWRPMLHELAACLHRYQRVSPTCAVFREYFIHVDAENLEDFYLFCRLYAAGDIHHFSTVKTKCGVSLATGAALNTANAQTTVTRRYVDEREVCDRLQHMLQRVELIHRLPYPILGQDGMYVRPALSSDVSMPRQLSGCAQYRCARATRVLHQRHLTADEIREIKRAVLGWVAEATRLYNHESSDGGSMRCRGDRENDVHSEAAGVQLQRVSFDREGWVDAYALVQATLEAVKLVCRSDHTTPERCDEDAGRLNGGDNDDGIARIEDAPEPSANQRQQMWTSMGSSARTPQVQRILVSPSSQAYAYPLAKVTPCCSQPQHHSCIPSPLWPASEDGGSHGAPHATEGRQELSHRRTRTSGSVDVSAPSTSMEERLWSPPRGGDGSQNRSPDTNSTSRRPGVLRFHPSMMQRPFSLSPQRQVAAAEEHPQGVSSDSMQQWEQGKMDGRAGKTLHRLSPNKSSFAAYEKLYHHHPYVAELHGNRLWAEALEEAAAASQERSNCLDDRSSRVQRTTPCNLDRGARAAQADFAFPSSPLDATVDSTDAEPQRRQTRGVKNEVESRREMTHSPHILSSPAVAAGPANGLSLPLRLSRVAPRPSKVAYSPRVIPAAARLPGTAAPVARSTHAECSTPLSSFLAILSPSPTSPLSPASEPVASTRHHASHRTMESVASDTVLLTHEEQKMLEQLEIALHQLEFQHRRWRNTTTAAADAAASTKTYA</sequence>
<dbReference type="RefSeq" id="XP_067756591.1">
    <property type="nucleotide sequence ID" value="XM_067900570.1"/>
</dbReference>
<gene>
    <name evidence="2" type="ORF">JKF63_04587</name>
</gene>
<evidence type="ECO:0000256" key="1">
    <source>
        <dbReference type="SAM" id="MobiDB-lite"/>
    </source>
</evidence>
<comment type="caution">
    <text evidence="2">The sequence shown here is derived from an EMBL/GenBank/DDBJ whole genome shotgun (WGS) entry which is preliminary data.</text>
</comment>
<reference evidence="2 3" key="1">
    <citation type="submission" date="2021-02" db="EMBL/GenBank/DDBJ databases">
        <title>Porcisia hertigi Genome sequencing and assembly.</title>
        <authorList>
            <person name="Almutairi H."/>
            <person name="Gatherer D."/>
        </authorList>
    </citation>
    <scope>NUCLEOTIDE SEQUENCE [LARGE SCALE GENOMIC DNA]</scope>
    <source>
        <strain evidence="2 3">C119</strain>
    </source>
</reference>
<feature type="compositionally biased region" description="Polar residues" evidence="1">
    <location>
        <begin position="232"/>
        <end position="244"/>
    </location>
</feature>
<feature type="region of interest" description="Disordered" evidence="1">
    <location>
        <begin position="918"/>
        <end position="954"/>
    </location>
</feature>
<organism evidence="2 3">
    <name type="scientific">Porcisia hertigi</name>
    <dbReference type="NCBI Taxonomy" id="2761500"/>
    <lineage>
        <taxon>Eukaryota</taxon>
        <taxon>Discoba</taxon>
        <taxon>Euglenozoa</taxon>
        <taxon>Kinetoplastea</taxon>
        <taxon>Metakinetoplastina</taxon>
        <taxon>Trypanosomatida</taxon>
        <taxon>Trypanosomatidae</taxon>
        <taxon>Leishmaniinae</taxon>
        <taxon>Porcisia</taxon>
    </lineage>
</organism>
<keyword evidence="3" id="KW-1185">Reference proteome</keyword>
<feature type="compositionally biased region" description="Low complexity" evidence="1">
    <location>
        <begin position="83"/>
        <end position="97"/>
    </location>
</feature>
<proteinExistence type="predicted"/>
<feature type="compositionally biased region" description="Low complexity" evidence="1">
    <location>
        <begin position="1031"/>
        <end position="1041"/>
    </location>
</feature>
<evidence type="ECO:0000313" key="2">
    <source>
        <dbReference type="EMBL" id="KAG5502819.1"/>
    </source>
</evidence>
<dbReference type="Proteomes" id="UP000674318">
    <property type="component" value="Unassembled WGS sequence"/>
</dbReference>
<feature type="region of interest" description="Disordered" evidence="1">
    <location>
        <begin position="705"/>
        <end position="842"/>
    </location>
</feature>
<feature type="compositionally biased region" description="Basic and acidic residues" evidence="1">
    <location>
        <begin position="942"/>
        <end position="954"/>
    </location>
</feature>
<accession>A0A836L8U1</accession>
<protein>
    <submittedName>
        <fullName evidence="2">Uncharacterized protein</fullName>
    </submittedName>
</protein>
<dbReference type="AlphaFoldDB" id="A0A836L8U1"/>
<feature type="compositionally biased region" description="Polar residues" evidence="1">
    <location>
        <begin position="773"/>
        <end position="785"/>
    </location>
</feature>
<dbReference type="GeneID" id="94290647"/>
<evidence type="ECO:0000313" key="3">
    <source>
        <dbReference type="Proteomes" id="UP000674318"/>
    </source>
</evidence>
<feature type="region of interest" description="Disordered" evidence="1">
    <location>
        <begin position="45"/>
        <end position="132"/>
    </location>
</feature>
<dbReference type="KEGG" id="phet:94290647"/>
<dbReference type="EMBL" id="JAFJZO010000025">
    <property type="protein sequence ID" value="KAG5502819.1"/>
    <property type="molecule type" value="Genomic_DNA"/>
</dbReference>
<feature type="compositionally biased region" description="Polar residues" evidence="1">
    <location>
        <begin position="203"/>
        <end position="223"/>
    </location>
</feature>
<dbReference type="OrthoDB" id="266596at2759"/>
<feature type="compositionally biased region" description="Basic and acidic residues" evidence="1">
    <location>
        <begin position="630"/>
        <end position="640"/>
    </location>
</feature>
<feature type="region of interest" description="Disordered" evidence="1">
    <location>
        <begin position="630"/>
        <end position="678"/>
    </location>
</feature>
<feature type="region of interest" description="Disordered" evidence="1">
    <location>
        <begin position="152"/>
        <end position="244"/>
    </location>
</feature>
<feature type="compositionally biased region" description="Low complexity" evidence="1">
    <location>
        <begin position="122"/>
        <end position="132"/>
    </location>
</feature>